<reference evidence="3 4" key="1">
    <citation type="submission" date="2018-09" db="EMBL/GenBank/DDBJ databases">
        <title>Nocardia yunnanensis sp. nov., an actinomycete isolated from a soil sample.</title>
        <authorList>
            <person name="Zhang J."/>
        </authorList>
    </citation>
    <scope>NUCLEOTIDE SEQUENCE [LARGE SCALE GENOMIC DNA]</scope>
    <source>
        <strain evidence="3 4">CFHS0054</strain>
    </source>
</reference>
<dbReference type="OrthoDB" id="9886163at2"/>
<sequence length="132" mass="13845">MRVTAGIFGLLVAIAGAVMMCLGYMAQHDLRDDSARTILGLTCQANQHNPALQDCTWGTWDGHNWTRGEDTLPAFERSGELITDVVMIGAALFVGGLVLTGGALAGGGEKSTQIPAMPAQPQMHPAAQWPGA</sequence>
<feature type="transmembrane region" description="Helical" evidence="2">
    <location>
        <begin position="7"/>
        <end position="26"/>
    </location>
</feature>
<keyword evidence="2" id="KW-0472">Membrane</keyword>
<gene>
    <name evidence="3" type="ORF">D7D52_25335</name>
</gene>
<feature type="compositionally biased region" description="Low complexity" evidence="1">
    <location>
        <begin position="113"/>
        <end position="132"/>
    </location>
</feature>
<dbReference type="EMBL" id="CP032568">
    <property type="protein sequence ID" value="AYF76586.1"/>
    <property type="molecule type" value="Genomic_DNA"/>
</dbReference>
<name>A0A386ZGJ9_9NOCA</name>
<feature type="region of interest" description="Disordered" evidence="1">
    <location>
        <begin position="109"/>
        <end position="132"/>
    </location>
</feature>
<proteinExistence type="predicted"/>
<dbReference type="RefSeq" id="WP_120740246.1">
    <property type="nucleotide sequence ID" value="NZ_CP032568.1"/>
</dbReference>
<dbReference type="AlphaFoldDB" id="A0A386ZGJ9"/>
<feature type="transmembrane region" description="Helical" evidence="2">
    <location>
        <begin position="85"/>
        <end position="107"/>
    </location>
</feature>
<keyword evidence="2" id="KW-1133">Transmembrane helix</keyword>
<evidence type="ECO:0000313" key="4">
    <source>
        <dbReference type="Proteomes" id="UP000267164"/>
    </source>
</evidence>
<evidence type="ECO:0000256" key="2">
    <source>
        <dbReference type="SAM" id="Phobius"/>
    </source>
</evidence>
<evidence type="ECO:0000256" key="1">
    <source>
        <dbReference type="SAM" id="MobiDB-lite"/>
    </source>
</evidence>
<dbReference type="Proteomes" id="UP000267164">
    <property type="component" value="Chromosome"/>
</dbReference>
<keyword evidence="4" id="KW-1185">Reference proteome</keyword>
<evidence type="ECO:0000313" key="3">
    <source>
        <dbReference type="EMBL" id="AYF76586.1"/>
    </source>
</evidence>
<keyword evidence="2" id="KW-0812">Transmembrane</keyword>
<accession>A0A386ZGJ9</accession>
<organism evidence="3 4">
    <name type="scientific">Nocardia yunnanensis</name>
    <dbReference type="NCBI Taxonomy" id="2382165"/>
    <lineage>
        <taxon>Bacteria</taxon>
        <taxon>Bacillati</taxon>
        <taxon>Actinomycetota</taxon>
        <taxon>Actinomycetes</taxon>
        <taxon>Mycobacteriales</taxon>
        <taxon>Nocardiaceae</taxon>
        <taxon>Nocardia</taxon>
    </lineage>
</organism>
<dbReference type="KEGG" id="nyu:D7D52_25335"/>
<protein>
    <submittedName>
        <fullName evidence="3">Uncharacterized protein</fullName>
    </submittedName>
</protein>